<keyword evidence="7" id="KW-1185">Reference proteome</keyword>
<dbReference type="InterPro" id="IPR001173">
    <property type="entry name" value="Glyco_trans_2-like"/>
</dbReference>
<comment type="caution">
    <text evidence="6">The sequence shown here is derived from an EMBL/GenBank/DDBJ whole genome shotgun (WGS) entry which is preliminary data.</text>
</comment>
<organism evidence="6 7">
    <name type="scientific">Rossellomorea oryzaecorticis</name>
    <dbReference type="NCBI Taxonomy" id="1396505"/>
    <lineage>
        <taxon>Bacteria</taxon>
        <taxon>Bacillati</taxon>
        <taxon>Bacillota</taxon>
        <taxon>Bacilli</taxon>
        <taxon>Bacillales</taxon>
        <taxon>Bacillaceae</taxon>
        <taxon>Rossellomorea</taxon>
    </lineage>
</organism>
<dbReference type="PANTHER" id="PTHR43179">
    <property type="entry name" value="RHAMNOSYLTRANSFERASE WBBL"/>
    <property type="match status" value="1"/>
</dbReference>
<comment type="similarity">
    <text evidence="2">Belongs to the glycosyltransferase 2 family.</text>
</comment>
<evidence type="ECO:0000256" key="1">
    <source>
        <dbReference type="ARBA" id="ARBA00004776"/>
    </source>
</evidence>
<protein>
    <submittedName>
        <fullName evidence="6">Glycosyltransferase family 2 protein</fullName>
        <ecNumber evidence="6">2.4.-.-</ecNumber>
    </submittedName>
</protein>
<sequence>MKKILVVVPVYNRIDDTLNFLGMMRKQTYKNFNVIICDDNSIDGTYEKIEKNFPEVSLEKGNGDLWWTGGTNKALKTGINKFKDYDFILTINNDVKIKEDFLEKMVDASEIHPNALICATSITEGIDPKILFGGVRKINWYTAKYLNWFNKKESYKEKYNERFRESAYLIGRGMLVPRMAFEEVGYFNSKLPQYLADTDYSLKAKKKNYNLLVDMHNPVFTTLNEDEDGYKESLVSKFKNKRSPYHWKSRFTFANENCPNNAKVSYILFDVLRLAYSHFKNSSLKR</sequence>
<dbReference type="Pfam" id="PF00535">
    <property type="entry name" value="Glycos_transf_2"/>
    <property type="match status" value="1"/>
</dbReference>
<dbReference type="EC" id="2.4.-.-" evidence="6"/>
<evidence type="ECO:0000256" key="4">
    <source>
        <dbReference type="ARBA" id="ARBA00022679"/>
    </source>
</evidence>
<evidence type="ECO:0000256" key="3">
    <source>
        <dbReference type="ARBA" id="ARBA00022676"/>
    </source>
</evidence>
<reference evidence="6 7" key="1">
    <citation type="submission" date="2024-04" db="EMBL/GenBank/DDBJ databases">
        <title>Bacillus oryzaecorticis sp. nov., a moderately halophilic bacterium isolated from rice husks.</title>
        <authorList>
            <person name="Zhu H.-S."/>
        </authorList>
    </citation>
    <scope>NUCLEOTIDE SEQUENCE [LARGE SCALE GENOMIC DNA]</scope>
    <source>
        <strain evidence="6 7">ZC255</strain>
    </source>
</reference>
<dbReference type="GO" id="GO:0016757">
    <property type="term" value="F:glycosyltransferase activity"/>
    <property type="evidence" value="ECO:0007669"/>
    <property type="project" value="UniProtKB-KW"/>
</dbReference>
<evidence type="ECO:0000313" key="6">
    <source>
        <dbReference type="EMBL" id="MEL3970778.1"/>
    </source>
</evidence>
<comment type="pathway">
    <text evidence="1">Cell wall biogenesis; cell wall polysaccharide biosynthesis.</text>
</comment>
<gene>
    <name evidence="6" type="ORF">AAEO50_00650</name>
</gene>
<keyword evidence="3 6" id="KW-0328">Glycosyltransferase</keyword>
<proteinExistence type="inferred from homology"/>
<dbReference type="Proteomes" id="UP001389717">
    <property type="component" value="Unassembled WGS sequence"/>
</dbReference>
<evidence type="ECO:0000256" key="2">
    <source>
        <dbReference type="ARBA" id="ARBA00006739"/>
    </source>
</evidence>
<evidence type="ECO:0000313" key="7">
    <source>
        <dbReference type="Proteomes" id="UP001389717"/>
    </source>
</evidence>
<feature type="domain" description="Glycosyltransferase 2-like" evidence="5">
    <location>
        <begin position="6"/>
        <end position="184"/>
    </location>
</feature>
<keyword evidence="4 6" id="KW-0808">Transferase</keyword>
<dbReference type="SUPFAM" id="SSF53448">
    <property type="entry name" value="Nucleotide-diphospho-sugar transferases"/>
    <property type="match status" value="1"/>
</dbReference>
<dbReference type="InterPro" id="IPR029044">
    <property type="entry name" value="Nucleotide-diphossugar_trans"/>
</dbReference>
<dbReference type="RefSeq" id="WP_341979332.1">
    <property type="nucleotide sequence ID" value="NZ_JBBYAF010000001.1"/>
</dbReference>
<dbReference type="EMBL" id="JBBYAF010000001">
    <property type="protein sequence ID" value="MEL3970778.1"/>
    <property type="molecule type" value="Genomic_DNA"/>
</dbReference>
<accession>A0ABU9K4Y6</accession>
<dbReference type="PANTHER" id="PTHR43179:SF12">
    <property type="entry name" value="GALACTOFURANOSYLTRANSFERASE GLFT2"/>
    <property type="match status" value="1"/>
</dbReference>
<dbReference type="Gene3D" id="3.90.550.10">
    <property type="entry name" value="Spore Coat Polysaccharide Biosynthesis Protein SpsA, Chain A"/>
    <property type="match status" value="1"/>
</dbReference>
<evidence type="ECO:0000259" key="5">
    <source>
        <dbReference type="Pfam" id="PF00535"/>
    </source>
</evidence>
<name>A0ABU9K4Y6_9BACI</name>